<sequence length="161" mass="17318">MIRRFASLGIAGVAMIGILGTGLSSVFAADEPPRRISISGTVYLEDDETFGDDECHYGVTDNDVVYGYQQVVINQDWSCGGEVLGTLYGVADLMPGGAIRYHGQVILREGTCGCLGDSIRAIKDFDQVILPETNAHVDPGNVSWDGGDDVHIQFRAYNSSL</sequence>
<dbReference type="EMBL" id="BAAATD010000023">
    <property type="protein sequence ID" value="GAA2637610.1"/>
    <property type="molecule type" value="Genomic_DNA"/>
</dbReference>
<keyword evidence="2" id="KW-1185">Reference proteome</keyword>
<dbReference type="Proteomes" id="UP001501509">
    <property type="component" value="Unassembled WGS sequence"/>
</dbReference>
<gene>
    <name evidence="1" type="ORF">GCM10010411_91570</name>
</gene>
<proteinExistence type="predicted"/>
<accession>A0ABN3QX38</accession>
<name>A0ABN3QX38_9ACTN</name>
<evidence type="ECO:0000313" key="1">
    <source>
        <dbReference type="EMBL" id="GAA2637610.1"/>
    </source>
</evidence>
<organism evidence="1 2">
    <name type="scientific">Actinomadura fulvescens</name>
    <dbReference type="NCBI Taxonomy" id="46160"/>
    <lineage>
        <taxon>Bacteria</taxon>
        <taxon>Bacillati</taxon>
        <taxon>Actinomycetota</taxon>
        <taxon>Actinomycetes</taxon>
        <taxon>Streptosporangiales</taxon>
        <taxon>Thermomonosporaceae</taxon>
        <taxon>Actinomadura</taxon>
    </lineage>
</organism>
<reference evidence="1 2" key="1">
    <citation type="journal article" date="2019" name="Int. J. Syst. Evol. Microbiol.">
        <title>The Global Catalogue of Microorganisms (GCM) 10K type strain sequencing project: providing services to taxonomists for standard genome sequencing and annotation.</title>
        <authorList>
            <consortium name="The Broad Institute Genomics Platform"/>
            <consortium name="The Broad Institute Genome Sequencing Center for Infectious Disease"/>
            <person name="Wu L."/>
            <person name="Ma J."/>
        </authorList>
    </citation>
    <scope>NUCLEOTIDE SEQUENCE [LARGE SCALE GENOMIC DNA]</scope>
    <source>
        <strain evidence="1 2">JCM 6833</strain>
    </source>
</reference>
<evidence type="ECO:0000313" key="2">
    <source>
        <dbReference type="Proteomes" id="UP001501509"/>
    </source>
</evidence>
<protein>
    <submittedName>
        <fullName evidence="1">Uncharacterized protein</fullName>
    </submittedName>
</protein>
<comment type="caution">
    <text evidence="1">The sequence shown here is derived from an EMBL/GenBank/DDBJ whole genome shotgun (WGS) entry which is preliminary data.</text>
</comment>